<comment type="caution">
    <text evidence="2">The sequence shown here is derived from an EMBL/GenBank/DDBJ whole genome shotgun (WGS) entry which is preliminary data.</text>
</comment>
<name>A0A523RTI4_UNCAE</name>
<organism evidence="2 3">
    <name type="scientific">Aerophobetes bacterium</name>
    <dbReference type="NCBI Taxonomy" id="2030807"/>
    <lineage>
        <taxon>Bacteria</taxon>
        <taxon>Candidatus Aerophobota</taxon>
    </lineage>
</organism>
<evidence type="ECO:0000313" key="3">
    <source>
        <dbReference type="Proteomes" id="UP000316360"/>
    </source>
</evidence>
<feature type="transmembrane region" description="Helical" evidence="1">
    <location>
        <begin position="127"/>
        <end position="151"/>
    </location>
</feature>
<keyword evidence="1" id="KW-0472">Membrane</keyword>
<reference evidence="2 3" key="1">
    <citation type="submission" date="2019-03" db="EMBL/GenBank/DDBJ databases">
        <title>Metabolic potential of uncultured bacteria and archaea associated with petroleum seepage in deep-sea sediments.</title>
        <authorList>
            <person name="Dong X."/>
            <person name="Hubert C."/>
        </authorList>
    </citation>
    <scope>NUCLEOTIDE SEQUENCE [LARGE SCALE GENOMIC DNA]</scope>
    <source>
        <strain evidence="2">E44_bin7</strain>
    </source>
</reference>
<keyword evidence="1" id="KW-0812">Transmembrane</keyword>
<keyword evidence="1" id="KW-1133">Transmembrane helix</keyword>
<evidence type="ECO:0000256" key="1">
    <source>
        <dbReference type="SAM" id="Phobius"/>
    </source>
</evidence>
<sequence length="158" mass="17027">MSSLLGRTEALTFFISMLPISELRGALPFALSQGLSPLKAYLVSVAGNILPVLPLLLLLRGLSAFLVRYRIGAAFFNWTMERAKKREDLVRRYGFGGLILLVAIPLPITGAWTGTLVSFLLSMQIKYAFAAICIGVGLAGIIVLLASLGIIEGVKIFT</sequence>
<dbReference type="Pfam" id="PF06695">
    <property type="entry name" value="Sm_multidrug_ex"/>
    <property type="match status" value="1"/>
</dbReference>
<dbReference type="PANTHER" id="PTHR36007:SF2">
    <property type="entry name" value="TRANSPORT PROTEIN-RELATED"/>
    <property type="match status" value="1"/>
</dbReference>
<dbReference type="Proteomes" id="UP000316360">
    <property type="component" value="Unassembled WGS sequence"/>
</dbReference>
<dbReference type="AlphaFoldDB" id="A0A523RTI4"/>
<gene>
    <name evidence="2" type="ORF">E3J84_05630</name>
</gene>
<protein>
    <submittedName>
        <fullName evidence="2">Ligand-binding protein SH3</fullName>
    </submittedName>
</protein>
<dbReference type="PANTHER" id="PTHR36007">
    <property type="entry name" value="TRANSPORT PROTEIN-RELATED"/>
    <property type="match status" value="1"/>
</dbReference>
<evidence type="ECO:0000313" key="2">
    <source>
        <dbReference type="EMBL" id="TET08971.1"/>
    </source>
</evidence>
<feature type="transmembrane region" description="Helical" evidence="1">
    <location>
        <begin position="49"/>
        <end position="71"/>
    </location>
</feature>
<dbReference type="InterPro" id="IPR009577">
    <property type="entry name" value="Sm_multidrug_ex"/>
</dbReference>
<proteinExistence type="predicted"/>
<accession>A0A523RTI4</accession>
<dbReference type="EMBL" id="SOKJ01000321">
    <property type="protein sequence ID" value="TET08971.1"/>
    <property type="molecule type" value="Genomic_DNA"/>
</dbReference>
<feature type="transmembrane region" description="Helical" evidence="1">
    <location>
        <begin position="92"/>
        <end position="121"/>
    </location>
</feature>